<dbReference type="InterPro" id="IPR039361">
    <property type="entry name" value="Cyclin"/>
</dbReference>
<sequence>MTTRRTSASSNLPPSKRARSSSSTASSSASVVASLITPPRSALPSSSSSSSSSPLTLDVHKLRGPGGTVNSMNDTENGWKHYRKRIKAVRCDGEMGELIPAPSESSTYFNVYGNELFASLRKTEQEFAPYLPFHKTLTESMMAILTDWLVELTTEYGLSGTTLHHAVRLVDEYLRLSGKKGLVMPRSDLQLLGCSCMLIASKLHEIHPPSPDDFEYISDHTYTRGRIIQFELEVCSVLSFRLSGVTCVEWGEYFCRVSGGSRFKGGSDRERLLVRYLTELCLLDLGTRAKPSLTTAGCVYLARRMEGREGWSKDLANHTGYKKEELRDIVMKIAAIRERAEGSALKAVWQKYRVRKYGEVSLRVGVLEEDLGF</sequence>
<evidence type="ECO:0000256" key="4">
    <source>
        <dbReference type="RuleBase" id="RU000383"/>
    </source>
</evidence>
<keyword evidence="3" id="KW-0131">Cell cycle</keyword>
<dbReference type="Pfam" id="PF02984">
    <property type="entry name" value="Cyclin_C"/>
    <property type="match status" value="1"/>
</dbReference>
<evidence type="ECO:0000259" key="6">
    <source>
        <dbReference type="SMART" id="SM00385"/>
    </source>
</evidence>
<comment type="similarity">
    <text evidence="4">Belongs to the cyclin family.</text>
</comment>
<evidence type="ECO:0000256" key="3">
    <source>
        <dbReference type="ARBA" id="ARBA00023306"/>
    </source>
</evidence>
<dbReference type="InterPro" id="IPR004367">
    <property type="entry name" value="Cyclin_C-dom"/>
</dbReference>
<comment type="caution">
    <text evidence="8">The sequence shown here is derived from an EMBL/GenBank/DDBJ whole genome shotgun (WGS) entry which is preliminary data.</text>
</comment>
<reference evidence="9" key="1">
    <citation type="journal article" date="2023" name="Commun. Biol.">
        <title>Genome analysis of Parmales, the sister group of diatoms, reveals the evolutionary specialization of diatoms from phago-mixotrophs to photoautotrophs.</title>
        <authorList>
            <person name="Ban H."/>
            <person name="Sato S."/>
            <person name="Yoshikawa S."/>
            <person name="Yamada K."/>
            <person name="Nakamura Y."/>
            <person name="Ichinomiya M."/>
            <person name="Sato N."/>
            <person name="Blanc-Mathieu R."/>
            <person name="Endo H."/>
            <person name="Kuwata A."/>
            <person name="Ogata H."/>
        </authorList>
    </citation>
    <scope>NUCLEOTIDE SEQUENCE [LARGE SCALE GENOMIC DNA]</scope>
</reference>
<dbReference type="PANTHER" id="PTHR10177">
    <property type="entry name" value="CYCLINS"/>
    <property type="match status" value="1"/>
</dbReference>
<dbReference type="GO" id="GO:0051301">
    <property type="term" value="P:cell division"/>
    <property type="evidence" value="ECO:0007669"/>
    <property type="project" value="UniProtKB-KW"/>
</dbReference>
<dbReference type="FunFam" id="1.10.472.10:FF:000001">
    <property type="entry name" value="G2/mitotic-specific cyclin"/>
    <property type="match status" value="1"/>
</dbReference>
<accession>A0A9W7L5E5</accession>
<evidence type="ECO:0000259" key="7">
    <source>
        <dbReference type="SMART" id="SM01332"/>
    </source>
</evidence>
<dbReference type="SUPFAM" id="SSF47954">
    <property type="entry name" value="Cyclin-like"/>
    <property type="match status" value="2"/>
</dbReference>
<feature type="region of interest" description="Disordered" evidence="5">
    <location>
        <begin position="1"/>
        <end position="76"/>
    </location>
</feature>
<dbReference type="OrthoDB" id="5590282at2759"/>
<dbReference type="InterPro" id="IPR036915">
    <property type="entry name" value="Cyclin-like_sf"/>
</dbReference>
<dbReference type="Proteomes" id="UP001165065">
    <property type="component" value="Unassembled WGS sequence"/>
</dbReference>
<feature type="domain" description="Cyclin C-terminal" evidence="7">
    <location>
        <begin position="245"/>
        <end position="366"/>
    </location>
</feature>
<dbReference type="Pfam" id="PF00134">
    <property type="entry name" value="Cyclin_N"/>
    <property type="match status" value="1"/>
</dbReference>
<dbReference type="InterPro" id="IPR013763">
    <property type="entry name" value="Cyclin-like_dom"/>
</dbReference>
<evidence type="ECO:0008006" key="10">
    <source>
        <dbReference type="Google" id="ProtNLM"/>
    </source>
</evidence>
<gene>
    <name evidence="8" type="ORF">TrCOL_g773</name>
</gene>
<keyword evidence="2 4" id="KW-0195">Cyclin</keyword>
<evidence type="ECO:0000256" key="2">
    <source>
        <dbReference type="ARBA" id="ARBA00023127"/>
    </source>
</evidence>
<feature type="compositionally biased region" description="Low complexity" evidence="5">
    <location>
        <begin position="20"/>
        <end position="34"/>
    </location>
</feature>
<evidence type="ECO:0000256" key="1">
    <source>
        <dbReference type="ARBA" id="ARBA00022618"/>
    </source>
</evidence>
<dbReference type="SMART" id="SM01332">
    <property type="entry name" value="Cyclin_C"/>
    <property type="match status" value="1"/>
</dbReference>
<dbReference type="Gene3D" id="1.10.472.10">
    <property type="entry name" value="Cyclin-like"/>
    <property type="match status" value="2"/>
</dbReference>
<feature type="domain" description="Cyclin-like" evidence="6">
    <location>
        <begin position="252"/>
        <end position="335"/>
    </location>
</feature>
<dbReference type="AlphaFoldDB" id="A0A9W7L5E5"/>
<proteinExistence type="inferred from homology"/>
<feature type="domain" description="Cyclin-like" evidence="6">
    <location>
        <begin position="147"/>
        <end position="236"/>
    </location>
</feature>
<protein>
    <recommendedName>
        <fullName evidence="10">Cyclin N-terminal domain-containing protein</fullName>
    </recommendedName>
</protein>
<evidence type="ECO:0000313" key="9">
    <source>
        <dbReference type="Proteomes" id="UP001165065"/>
    </source>
</evidence>
<keyword evidence="1" id="KW-0132">Cell division</keyword>
<evidence type="ECO:0000313" key="8">
    <source>
        <dbReference type="EMBL" id="GMI30764.1"/>
    </source>
</evidence>
<keyword evidence="9" id="KW-1185">Reference proteome</keyword>
<dbReference type="SMART" id="SM00385">
    <property type="entry name" value="CYCLIN"/>
    <property type="match status" value="2"/>
</dbReference>
<feature type="compositionally biased region" description="Polar residues" evidence="5">
    <location>
        <begin position="1"/>
        <end position="13"/>
    </location>
</feature>
<name>A0A9W7L5E5_9STRA</name>
<dbReference type="InterPro" id="IPR006671">
    <property type="entry name" value="Cyclin_N"/>
</dbReference>
<evidence type="ECO:0000256" key="5">
    <source>
        <dbReference type="SAM" id="MobiDB-lite"/>
    </source>
</evidence>
<dbReference type="EMBL" id="BRYA01000722">
    <property type="protein sequence ID" value="GMI30764.1"/>
    <property type="molecule type" value="Genomic_DNA"/>
</dbReference>
<organism evidence="8 9">
    <name type="scientific">Triparma columacea</name>
    <dbReference type="NCBI Taxonomy" id="722753"/>
    <lineage>
        <taxon>Eukaryota</taxon>
        <taxon>Sar</taxon>
        <taxon>Stramenopiles</taxon>
        <taxon>Ochrophyta</taxon>
        <taxon>Bolidophyceae</taxon>
        <taxon>Parmales</taxon>
        <taxon>Triparmaceae</taxon>
        <taxon>Triparma</taxon>
    </lineage>
</organism>